<reference evidence="1 2" key="1">
    <citation type="submission" date="2024-04" db="EMBL/GenBank/DDBJ databases">
        <title>Luteolibacter sp. isolated from soil.</title>
        <authorList>
            <person name="An J."/>
        </authorList>
    </citation>
    <scope>NUCLEOTIDE SEQUENCE [LARGE SCALE GENOMIC DNA]</scope>
    <source>
        <strain evidence="1 2">Y139</strain>
    </source>
</reference>
<accession>A0ABU9B3F8</accession>
<comment type="caution">
    <text evidence="1">The sequence shown here is derived from an EMBL/GenBank/DDBJ whole genome shotgun (WGS) entry which is preliminary data.</text>
</comment>
<name>A0ABU9B3F8_9BACT</name>
<dbReference type="InterPro" id="IPR043502">
    <property type="entry name" value="DNA/RNA_pol_sf"/>
</dbReference>
<dbReference type="EMBL" id="JBBUKT010000018">
    <property type="protein sequence ID" value="MEK7954318.1"/>
    <property type="molecule type" value="Genomic_DNA"/>
</dbReference>
<evidence type="ECO:0008006" key="3">
    <source>
        <dbReference type="Google" id="ProtNLM"/>
    </source>
</evidence>
<dbReference type="Proteomes" id="UP001371305">
    <property type="component" value="Unassembled WGS sequence"/>
</dbReference>
<organism evidence="1 2">
    <name type="scientific">Luteolibacter soli</name>
    <dbReference type="NCBI Taxonomy" id="3135280"/>
    <lineage>
        <taxon>Bacteria</taxon>
        <taxon>Pseudomonadati</taxon>
        <taxon>Verrucomicrobiota</taxon>
        <taxon>Verrucomicrobiia</taxon>
        <taxon>Verrucomicrobiales</taxon>
        <taxon>Verrucomicrobiaceae</taxon>
        <taxon>Luteolibacter</taxon>
    </lineage>
</organism>
<dbReference type="SUPFAM" id="SSF56672">
    <property type="entry name" value="DNA/RNA polymerases"/>
    <property type="match status" value="1"/>
</dbReference>
<dbReference type="RefSeq" id="WP_341408086.1">
    <property type="nucleotide sequence ID" value="NZ_JBBUKT010000018.1"/>
</dbReference>
<proteinExistence type="predicted"/>
<keyword evidence="2" id="KW-1185">Reference proteome</keyword>
<evidence type="ECO:0000313" key="2">
    <source>
        <dbReference type="Proteomes" id="UP001371305"/>
    </source>
</evidence>
<evidence type="ECO:0000313" key="1">
    <source>
        <dbReference type="EMBL" id="MEK7954318.1"/>
    </source>
</evidence>
<sequence length="882" mass="99265">MELQLTPLYAQSNTVIIGLDSEYVAAALEVGLSKRERGKLGWQAEKKAALKNLRLSKEPVKSRKTPEKKTVVPRKNDVVSYQAHVIAPGGSYDWFRLMQPGERMTLEDLIKDVLSNGMQNRTFRIWPEKVHLAIHWSLADLTALRNFDALKTVFDGIRKTYATVQEPFCFYFWDRNNNKREIELSLFDTTLLAPDERKLEALGAMLGDRKVEIPDGAIENMRKFSEEDPELFREYGLADARIAAKWLIFATSIANDLLGTESPPITLGSIATNLVLTLWEKNRIDRLDVLGLETFKDEMGKKQERLRQERQSFEDDACSAFHGGRNETYFFGATSEDDWYDWDLVGAYVTALSTLGVPDWENIRKPRSLHEFGPDTYGAALVRFSFPEDTRFPCLPCRAENSLIFPLQGESFATAPEIELALRLGARMRIINDIAYIIPMKDGRPFALLSELVTERRTALEKELGPDSAPEKMIKTIGNSAYGKLSQGLRGRRVFNTRSATMNEIPPSRITNPFMANHVTGLIRAALTEILSAIPGEYHVVSATTDGFITNAPPEVVLAATEGPLCTFLLEFRRRFEPGCKAILKLKHQVRQVLAWRTRGQATLQEGESEEIAGVLLAKAGISVPRDASDPNQFIVEKFIDRDPDEPGDKVVRGRPLREIYEAQGMKDFNMKLQFITTRMDFDWKRWPSGVSGSRPIIGRDHLFFSTVPLPSSEAYQLLRKEWSNFCKSRGTFLKTEQDLADFQSYLAVSRAVGLSKPTSGKSGAEVLKRMFLRGYVRSRLGMDRVLSNGKLAAVLTELGFKTSVADVENAVRKQIIEGCLRPTSEVKAAIAKLKSRFPTFDPDELMVAGKDPFEFDNDLHAQLAGADPRQLTLWKALEQSA</sequence>
<gene>
    <name evidence="1" type="ORF">WKV53_27625</name>
</gene>
<protein>
    <recommendedName>
        <fullName evidence="3">DNA-directed DNA polymerase</fullName>
    </recommendedName>
</protein>